<reference evidence="1" key="2">
    <citation type="submission" date="2013-05" db="EMBL/GenBank/DDBJ databases">
        <authorList>
            <person name="Carter J.-M."/>
            <person name="Baker S.C."/>
            <person name="Pink R."/>
            <person name="Carter D.R.F."/>
            <person name="Collins A."/>
            <person name="Tomlin J."/>
            <person name="Gibbs M."/>
            <person name="Breuker C.J."/>
        </authorList>
    </citation>
    <scope>NUCLEOTIDE SEQUENCE</scope>
    <source>
        <tissue evidence="1">Ovary</tissue>
    </source>
</reference>
<organism evidence="1">
    <name type="scientific">Pararge aegeria</name>
    <name type="common">speckled wood butterfly</name>
    <dbReference type="NCBI Taxonomy" id="116150"/>
    <lineage>
        <taxon>Eukaryota</taxon>
        <taxon>Metazoa</taxon>
        <taxon>Ecdysozoa</taxon>
        <taxon>Arthropoda</taxon>
        <taxon>Hexapoda</taxon>
        <taxon>Insecta</taxon>
        <taxon>Pterygota</taxon>
        <taxon>Neoptera</taxon>
        <taxon>Endopterygota</taxon>
        <taxon>Lepidoptera</taxon>
        <taxon>Glossata</taxon>
        <taxon>Ditrysia</taxon>
        <taxon>Papilionoidea</taxon>
        <taxon>Nymphalidae</taxon>
        <taxon>Satyrinae</taxon>
        <taxon>Satyrini</taxon>
        <taxon>Parargina</taxon>
        <taxon>Pararge</taxon>
    </lineage>
</organism>
<evidence type="ECO:0000313" key="1">
    <source>
        <dbReference type="EMBL" id="JAA89555.1"/>
    </source>
</evidence>
<accession>S4PNG8</accession>
<dbReference type="EMBL" id="GAIX01003005">
    <property type="protein sequence ID" value="JAA89555.1"/>
    <property type="molecule type" value="Transcribed_RNA"/>
</dbReference>
<name>S4PNG8_9NEOP</name>
<sequence>MPIQGSSTLPVQIVSVPELLCNHLSDPARDKIAQTLQETSASRSEAIEVCASIVDSQEVEDTQKKLPPLKISLSA</sequence>
<proteinExistence type="predicted"/>
<dbReference type="AlphaFoldDB" id="S4PNG8"/>
<feature type="non-terminal residue" evidence="1">
    <location>
        <position position="75"/>
    </location>
</feature>
<protein>
    <submittedName>
        <fullName evidence="1">Uncharacterized protein</fullName>
    </submittedName>
</protein>
<reference evidence="1" key="1">
    <citation type="journal article" date="2013" name="BMC Genomics">
        <title>Unscrambling butterfly oogenesis.</title>
        <authorList>
            <person name="Carter J.M."/>
            <person name="Baker S.C."/>
            <person name="Pink R."/>
            <person name="Carter D.R."/>
            <person name="Collins A."/>
            <person name="Tomlin J."/>
            <person name="Gibbs M."/>
            <person name="Breuker C.J."/>
        </authorList>
    </citation>
    <scope>NUCLEOTIDE SEQUENCE</scope>
    <source>
        <tissue evidence="1">Ovary</tissue>
    </source>
</reference>